<gene>
    <name evidence="2" type="ORF">JR316_012069</name>
</gene>
<name>A0A8H7XNJ1_PSICU</name>
<organism evidence="2">
    <name type="scientific">Psilocybe cubensis</name>
    <name type="common">Psychedelic mushroom</name>
    <name type="synonym">Stropharia cubensis</name>
    <dbReference type="NCBI Taxonomy" id="181762"/>
    <lineage>
        <taxon>Eukaryota</taxon>
        <taxon>Fungi</taxon>
        <taxon>Dikarya</taxon>
        <taxon>Basidiomycota</taxon>
        <taxon>Agaricomycotina</taxon>
        <taxon>Agaricomycetes</taxon>
        <taxon>Agaricomycetidae</taxon>
        <taxon>Agaricales</taxon>
        <taxon>Agaricineae</taxon>
        <taxon>Strophariaceae</taxon>
        <taxon>Psilocybe</taxon>
    </lineage>
</organism>
<reference evidence="2" key="1">
    <citation type="submission" date="2021-02" db="EMBL/GenBank/DDBJ databases">
        <title>Psilocybe cubensis genome.</title>
        <authorList>
            <person name="Mckernan K.J."/>
            <person name="Crawford S."/>
            <person name="Trippe A."/>
            <person name="Kane L.T."/>
            <person name="Mclaughlin S."/>
        </authorList>
    </citation>
    <scope>NUCLEOTIDE SEQUENCE [LARGE SCALE GENOMIC DNA]</scope>
    <source>
        <strain evidence="2">MGC-MH-2018</strain>
    </source>
</reference>
<dbReference type="EMBL" id="JAFIQS010000016">
    <property type="protein sequence ID" value="KAG5163201.1"/>
    <property type="molecule type" value="Genomic_DNA"/>
</dbReference>
<dbReference type="AlphaFoldDB" id="A0A8H7XNJ1"/>
<feature type="transmembrane region" description="Helical" evidence="1">
    <location>
        <begin position="18"/>
        <end position="36"/>
    </location>
</feature>
<dbReference type="Gene3D" id="3.40.50.11350">
    <property type="match status" value="1"/>
</dbReference>
<sequence>MICFRLAYGIKTGHSHKVIKHLSVALFILSIVLVLCDVKHLRKFTTYYIIPSLPFIDQSDRPPTYDDLRKWEQNLPQHNLDLQFPEGKTGRYVMFTSSQVEVLGWNNKFINVEWTPHTPLNAFFSGPTAGGPWGPGDSSPRSISDKWYEVVCPKEERKYINTHDVKPAIYWEDGIVIFDHWRTILSEAPEQCIEVIAPRPEIDSTPQVFDLHLWGSGRSLSLWEEFKNSPVSQLLSASPIVRSAIETNLPSFSPGELDLQVPQSNVSNITPFSNTLSAHIRRGDFRRQCRHFWTWSSTYYNWNLLPFLLDRFDPPPGFSWGANIPQNLPIFLKRCWPDIPTIIKRIHDVREDYLRTTTTQEQKQLKTVYVMTNDNSPWLDELRLALKLDGWEIVLTTSDLILNAEQKEVGVSVDMEIGRRSELFIGNGVRKRRLAIHLPTYVN</sequence>
<evidence type="ECO:0000313" key="2">
    <source>
        <dbReference type="EMBL" id="KAG5163201.1"/>
    </source>
</evidence>
<protein>
    <submittedName>
        <fullName evidence="2">Uncharacterized protein</fullName>
    </submittedName>
</protein>
<proteinExistence type="predicted"/>
<keyword evidence="1" id="KW-0812">Transmembrane</keyword>
<accession>A0A8H7XNJ1</accession>
<keyword evidence="1" id="KW-0472">Membrane</keyword>
<keyword evidence="1" id="KW-1133">Transmembrane helix</keyword>
<dbReference type="OrthoDB" id="2559662at2759"/>
<evidence type="ECO:0000256" key="1">
    <source>
        <dbReference type="SAM" id="Phobius"/>
    </source>
</evidence>
<comment type="caution">
    <text evidence="2">The sequence shown here is derived from an EMBL/GenBank/DDBJ whole genome shotgun (WGS) entry which is preliminary data.</text>
</comment>
<dbReference type="CDD" id="cd11296">
    <property type="entry name" value="O-FucT_like"/>
    <property type="match status" value="1"/>
</dbReference>